<feature type="region of interest" description="Disordered" evidence="2">
    <location>
        <begin position="1"/>
        <end position="24"/>
    </location>
</feature>
<reference evidence="4 5" key="1">
    <citation type="submission" date="2019-02" db="EMBL/GenBank/DDBJ databases">
        <authorList>
            <person name="Khodamoradi S."/>
            <person name="Hahnke R.L."/>
            <person name="Kaempfer P."/>
            <person name="Schumann P."/>
            <person name="Rohde M."/>
            <person name="Steinert M."/>
            <person name="Luzhetskyy A."/>
            <person name="Wink J."/>
            <person name="Ruckert C."/>
        </authorList>
    </citation>
    <scope>NUCLEOTIDE SEQUENCE [LARGE SCALE GENOMIC DNA]</scope>
    <source>
        <strain evidence="4 5">M2</strain>
    </source>
</reference>
<evidence type="ECO:0000256" key="1">
    <source>
        <dbReference type="HAMAP-Rule" id="MF_01297"/>
    </source>
</evidence>
<dbReference type="Gene3D" id="2.40.128.20">
    <property type="match status" value="1"/>
</dbReference>
<protein>
    <recommendedName>
        <fullName evidence="1">Ferric nitrobindin-like protein</fullName>
    </recommendedName>
</protein>
<evidence type="ECO:0000256" key="2">
    <source>
        <dbReference type="SAM" id="MobiDB-lite"/>
    </source>
</evidence>
<feature type="compositionally biased region" description="Basic and acidic residues" evidence="2">
    <location>
        <begin position="1"/>
        <end position="18"/>
    </location>
</feature>
<dbReference type="AlphaFoldDB" id="A0A4P6PWY6"/>
<dbReference type="InterPro" id="IPR045165">
    <property type="entry name" value="Nitrobindin"/>
</dbReference>
<evidence type="ECO:0000313" key="5">
    <source>
        <dbReference type="Proteomes" id="UP000292235"/>
    </source>
</evidence>
<evidence type="ECO:0000313" key="4">
    <source>
        <dbReference type="EMBL" id="QBI52180.1"/>
    </source>
</evidence>
<dbReference type="KEGG" id="strr:EKD16_01815"/>
<dbReference type="CDD" id="cd07828">
    <property type="entry name" value="lipocalin_heme-bd-THAP4-like"/>
    <property type="match status" value="1"/>
</dbReference>
<evidence type="ECO:0000259" key="3">
    <source>
        <dbReference type="Pfam" id="PF08768"/>
    </source>
</evidence>
<name>A0A4P6PWY6_9ACTN</name>
<comment type="caution">
    <text evidence="1">Lacks the conserved His residue that binds heme iron in the nitrobindin family.</text>
</comment>
<dbReference type="InterPro" id="IPR022939">
    <property type="entry name" value="Nb(III)_bact/plant"/>
</dbReference>
<comment type="similarity">
    <text evidence="1">Belongs to the nitrobindin family.</text>
</comment>
<dbReference type="InterPro" id="IPR014878">
    <property type="entry name" value="THAP4-like_heme-bd"/>
</dbReference>
<dbReference type="EMBL" id="CP036455">
    <property type="protein sequence ID" value="QBI52180.1"/>
    <property type="molecule type" value="Genomic_DNA"/>
</dbReference>
<dbReference type="InterPro" id="IPR012674">
    <property type="entry name" value="Calycin"/>
</dbReference>
<dbReference type="PANTHER" id="PTHR15854">
    <property type="entry name" value="THAP4 PROTEIN"/>
    <property type="match status" value="1"/>
</dbReference>
<dbReference type="Proteomes" id="UP000292235">
    <property type="component" value="Chromosome"/>
</dbReference>
<feature type="domain" description="THAP4-like heme-binding" evidence="3">
    <location>
        <begin position="30"/>
        <end position="194"/>
    </location>
</feature>
<comment type="caution">
    <text evidence="1">Lacks conserved residue(s) required for the propagation of feature annotation.</text>
</comment>
<feature type="short sequence motif" description="GXWXGXG" evidence="1">
    <location>
        <begin position="38"/>
        <end position="44"/>
    </location>
</feature>
<gene>
    <name evidence="4" type="ORF">EKD16_01815</name>
</gene>
<accession>A0A4P6PWY6</accession>
<dbReference type="SUPFAM" id="SSF50814">
    <property type="entry name" value="Lipocalins"/>
    <property type="match status" value="1"/>
</dbReference>
<proteinExistence type="inferred from homology"/>
<organism evidence="4 5">
    <name type="scientific">Streptomonospora litoralis</name>
    <dbReference type="NCBI Taxonomy" id="2498135"/>
    <lineage>
        <taxon>Bacteria</taxon>
        <taxon>Bacillati</taxon>
        <taxon>Actinomycetota</taxon>
        <taxon>Actinomycetes</taxon>
        <taxon>Streptosporangiales</taxon>
        <taxon>Nocardiopsidaceae</taxon>
        <taxon>Streptomonospora</taxon>
    </lineage>
</organism>
<dbReference type="Pfam" id="PF08768">
    <property type="entry name" value="THAP4_heme-bd"/>
    <property type="match status" value="1"/>
</dbReference>
<dbReference type="PANTHER" id="PTHR15854:SF4">
    <property type="entry name" value="PEROXYNITRITE ISOMERASE THAP4"/>
    <property type="match status" value="1"/>
</dbReference>
<sequence>MPAPEREGVPRGAREPLRSETMQSDVHRDVEKLSFLIGRWEGVGVAGYADMEEFQFGQEVEFTDDGGPYLGYHSRVWRLTPDGGLGALWTSESGYWRCRPEPEETPSDDSPAIHVEALIAHPEGYTEMYLGTVFASRVELLTDAVLRTETGQEVTAGKRLYGLFGEQREILGYAWDMAARGHELRSYMSAQLKRPVQAPGTG</sequence>
<dbReference type="HAMAP" id="MF_01297">
    <property type="entry name" value="nitrobindin"/>
    <property type="match status" value="1"/>
</dbReference>
<keyword evidence="5" id="KW-1185">Reference proteome</keyword>